<proteinExistence type="predicted"/>
<comment type="caution">
    <text evidence="4">The sequence shown here is derived from an EMBL/GenBank/DDBJ whole genome shotgun (WGS) entry which is preliminary data.</text>
</comment>
<evidence type="ECO:0000313" key="5">
    <source>
        <dbReference type="Proteomes" id="UP000469670"/>
    </source>
</evidence>
<dbReference type="PANTHER" id="PTHR43775:SF51">
    <property type="entry name" value="INACTIVE PHENOLPHTHIOCEROL SYNTHESIS POLYKETIDE SYNTHASE TYPE I PKS1-RELATED"/>
    <property type="match status" value="1"/>
</dbReference>
<dbReference type="SMART" id="SM00822">
    <property type="entry name" value="PKS_KR"/>
    <property type="match status" value="1"/>
</dbReference>
<dbReference type="Proteomes" id="UP000469670">
    <property type="component" value="Unassembled WGS sequence"/>
</dbReference>
<protein>
    <submittedName>
        <fullName evidence="4">KR domain-containing protein</fullName>
    </submittedName>
</protein>
<dbReference type="RefSeq" id="WP_164199069.1">
    <property type="nucleotide sequence ID" value="NZ_JAAGMP010000055.1"/>
</dbReference>
<evidence type="ECO:0000313" key="4">
    <source>
        <dbReference type="EMBL" id="NEC16855.1"/>
    </source>
</evidence>
<dbReference type="InterPro" id="IPR050091">
    <property type="entry name" value="PKS_NRPS_Biosynth_Enz"/>
</dbReference>
<dbReference type="InterPro" id="IPR036291">
    <property type="entry name" value="NAD(P)-bd_dom_sf"/>
</dbReference>
<evidence type="ECO:0000256" key="2">
    <source>
        <dbReference type="ARBA" id="ARBA00023268"/>
    </source>
</evidence>
<dbReference type="AlphaFoldDB" id="A0A7K3RNY4"/>
<dbReference type="InterPro" id="IPR013968">
    <property type="entry name" value="PKS_KR"/>
</dbReference>
<keyword evidence="2" id="KW-0511">Multifunctional enzyme</keyword>
<organism evidence="4 5">
    <name type="scientific">Streptomyces parvus</name>
    <dbReference type="NCBI Taxonomy" id="66428"/>
    <lineage>
        <taxon>Bacteria</taxon>
        <taxon>Bacillati</taxon>
        <taxon>Actinomycetota</taxon>
        <taxon>Actinomycetes</taxon>
        <taxon>Kitasatosporales</taxon>
        <taxon>Streptomycetaceae</taxon>
        <taxon>Streptomyces</taxon>
    </lineage>
</organism>
<evidence type="ECO:0000259" key="3">
    <source>
        <dbReference type="SMART" id="SM00822"/>
    </source>
</evidence>
<accession>A0A7K3RNY4</accession>
<dbReference type="PANTHER" id="PTHR43775">
    <property type="entry name" value="FATTY ACID SYNTHASE"/>
    <property type="match status" value="1"/>
</dbReference>
<evidence type="ECO:0000256" key="1">
    <source>
        <dbReference type="ARBA" id="ARBA00022679"/>
    </source>
</evidence>
<dbReference type="Gene3D" id="3.40.50.720">
    <property type="entry name" value="NAD(P)-binding Rossmann-like Domain"/>
    <property type="match status" value="1"/>
</dbReference>
<feature type="non-terminal residue" evidence="4">
    <location>
        <position position="137"/>
    </location>
</feature>
<name>A0A7K3RNY4_9ACTN</name>
<dbReference type="GO" id="GO:0004312">
    <property type="term" value="F:fatty acid synthase activity"/>
    <property type="evidence" value="ECO:0007669"/>
    <property type="project" value="TreeGrafter"/>
</dbReference>
<sequence length="137" mass="13861">LTSRRGPEAPGAAELRAELAELGAEVLIEACDLSDGEAVRALVARIDALPGDRPLTAVLHTAGVLTEEAPLPDLTPEAFADAVAAKEAGAIALDAALGARELDAFVLFSSGAAVWGTSGQPAYATGNACLDGLAQRR</sequence>
<reference evidence="4 5" key="1">
    <citation type="submission" date="2020-01" db="EMBL/GenBank/DDBJ databases">
        <title>Insect and environment-associated Actinomycetes.</title>
        <authorList>
            <person name="Currrie C."/>
            <person name="Chevrette M."/>
            <person name="Carlson C."/>
            <person name="Stubbendieck R."/>
            <person name="Wendt-Pienkowski E."/>
        </authorList>
    </citation>
    <scope>NUCLEOTIDE SEQUENCE [LARGE SCALE GENOMIC DNA]</scope>
    <source>
        <strain evidence="4 5">SID7590</strain>
    </source>
</reference>
<dbReference type="EMBL" id="JAAGMP010000055">
    <property type="protein sequence ID" value="NEC16855.1"/>
    <property type="molecule type" value="Genomic_DNA"/>
</dbReference>
<feature type="non-terminal residue" evidence="4">
    <location>
        <position position="1"/>
    </location>
</feature>
<gene>
    <name evidence="4" type="ORF">G3I50_00965</name>
</gene>
<feature type="domain" description="Ketoreductase" evidence="3">
    <location>
        <begin position="1"/>
        <end position="137"/>
    </location>
</feature>
<dbReference type="InterPro" id="IPR057326">
    <property type="entry name" value="KR_dom"/>
</dbReference>
<keyword evidence="1" id="KW-0808">Transferase</keyword>
<dbReference type="SUPFAM" id="SSF51735">
    <property type="entry name" value="NAD(P)-binding Rossmann-fold domains"/>
    <property type="match status" value="1"/>
</dbReference>
<dbReference type="GO" id="GO:0006633">
    <property type="term" value="P:fatty acid biosynthetic process"/>
    <property type="evidence" value="ECO:0007669"/>
    <property type="project" value="TreeGrafter"/>
</dbReference>
<dbReference type="Pfam" id="PF08659">
    <property type="entry name" value="KR"/>
    <property type="match status" value="1"/>
</dbReference>